<accession>A0A0K8V7X6</accession>
<feature type="non-terminal residue" evidence="2">
    <location>
        <position position="1"/>
    </location>
</feature>
<reference evidence="2" key="1">
    <citation type="submission" date="2015-06" db="EMBL/GenBank/DDBJ databases">
        <authorList>
            <person name="Hoefler B.C."/>
            <person name="Straight P.D."/>
        </authorList>
    </citation>
    <scope>NUCLEOTIDE SEQUENCE</scope>
</reference>
<evidence type="ECO:0000313" key="2">
    <source>
        <dbReference type="EMBL" id="JAI34680.1"/>
    </source>
</evidence>
<evidence type="ECO:0000256" key="1">
    <source>
        <dbReference type="SAM" id="MobiDB-lite"/>
    </source>
</evidence>
<gene>
    <name evidence="2" type="ORF">c0_g1_i2</name>
</gene>
<dbReference type="AlphaFoldDB" id="A0A0K8V7X6"/>
<name>A0A0K8V7X6_BACLA</name>
<sequence length="124" mass="14461">LATSNKLSTRNYNLLKILFQKSTIMSLDNKPRYGALAMLAKSLNLEALYKKRKQQVIHYDIYTPDASDTEDEEQTLRRENLNETPSSNKSSKKKRETDAQMASTTTVMRQIKRRRLSYKLEDDK</sequence>
<feature type="region of interest" description="Disordered" evidence="1">
    <location>
        <begin position="63"/>
        <end position="124"/>
    </location>
</feature>
<protein>
    <submittedName>
        <fullName evidence="2">Uncharacterized protein</fullName>
    </submittedName>
</protein>
<proteinExistence type="predicted"/>
<dbReference type="EMBL" id="GDHF01017634">
    <property type="protein sequence ID" value="JAI34680.1"/>
    <property type="molecule type" value="Transcribed_RNA"/>
</dbReference>
<organism evidence="2">
    <name type="scientific">Bactrocera latifrons</name>
    <name type="common">Malaysian fruit fly</name>
    <name type="synonym">Chaetodacus latifrons</name>
    <dbReference type="NCBI Taxonomy" id="174628"/>
    <lineage>
        <taxon>Eukaryota</taxon>
        <taxon>Metazoa</taxon>
        <taxon>Ecdysozoa</taxon>
        <taxon>Arthropoda</taxon>
        <taxon>Hexapoda</taxon>
        <taxon>Insecta</taxon>
        <taxon>Pterygota</taxon>
        <taxon>Neoptera</taxon>
        <taxon>Endopterygota</taxon>
        <taxon>Diptera</taxon>
        <taxon>Brachycera</taxon>
        <taxon>Muscomorpha</taxon>
        <taxon>Tephritoidea</taxon>
        <taxon>Tephritidae</taxon>
        <taxon>Bactrocera</taxon>
        <taxon>Bactrocera</taxon>
    </lineage>
</organism>